<comment type="similarity">
    <text evidence="1">Belongs to the universal stress protein A family.</text>
</comment>
<gene>
    <name evidence="3" type="ORF">ABS361_14120</name>
</gene>
<evidence type="ECO:0000259" key="2">
    <source>
        <dbReference type="Pfam" id="PF00582"/>
    </source>
</evidence>
<proteinExistence type="inferred from homology"/>
<dbReference type="CDD" id="cd00293">
    <property type="entry name" value="USP-like"/>
    <property type="match status" value="1"/>
</dbReference>
<reference evidence="3" key="1">
    <citation type="submission" date="2024-06" db="EMBL/GenBank/DDBJ databases">
        <title>Methylostella associata gen. nov., sp. nov., a novel Ancalomicrobiaceae-affiliated facultatively methylotrophic bacteria that feed on methanotrophs of the genus Methylococcus.</title>
        <authorList>
            <person name="Saltykova V."/>
            <person name="Danilova O.V."/>
            <person name="Oshkin I.Y."/>
            <person name="Belova S.E."/>
            <person name="Pimenov N.V."/>
            <person name="Dedysh S.N."/>
        </authorList>
    </citation>
    <scope>NUCLEOTIDE SEQUENCE</scope>
    <source>
        <strain evidence="3">S20</strain>
    </source>
</reference>
<feature type="domain" description="UspA" evidence="2">
    <location>
        <begin position="155"/>
        <end position="275"/>
    </location>
</feature>
<protein>
    <submittedName>
        <fullName evidence="3">Universal stress protein</fullName>
    </submittedName>
</protein>
<dbReference type="Gene3D" id="3.40.50.12370">
    <property type="match status" value="1"/>
</dbReference>
<dbReference type="RefSeq" id="WP_407048328.1">
    <property type="nucleotide sequence ID" value="NZ_CP158568.1"/>
</dbReference>
<dbReference type="KEGG" id="mflg:ABS361_14120"/>
<dbReference type="AlphaFoldDB" id="A0AAU7X5A5"/>
<dbReference type="InterPro" id="IPR006015">
    <property type="entry name" value="Universal_stress_UspA"/>
</dbReference>
<dbReference type="PANTHER" id="PTHR46268">
    <property type="entry name" value="STRESS RESPONSE PROTEIN NHAX"/>
    <property type="match status" value="1"/>
</dbReference>
<dbReference type="EMBL" id="CP158568">
    <property type="protein sequence ID" value="XBY43229.1"/>
    <property type="molecule type" value="Genomic_DNA"/>
</dbReference>
<evidence type="ECO:0000256" key="1">
    <source>
        <dbReference type="ARBA" id="ARBA00008791"/>
    </source>
</evidence>
<organism evidence="3">
    <name type="scientific">Methyloraptor flagellatus</name>
    <dbReference type="NCBI Taxonomy" id="3162530"/>
    <lineage>
        <taxon>Bacteria</taxon>
        <taxon>Pseudomonadati</taxon>
        <taxon>Pseudomonadota</taxon>
        <taxon>Alphaproteobacteria</taxon>
        <taxon>Hyphomicrobiales</taxon>
        <taxon>Ancalomicrobiaceae</taxon>
        <taxon>Methyloraptor</taxon>
    </lineage>
</organism>
<sequence>MAIKDILVLLDLVRSSSPSAEAAVDLAARFGAHLTGLGLAVDPVVPGFVVAPLPVELIESARADALKAAQDSVSAFEESTRRQGVASESRIVEILMGGAPDSFVVNCRLTDLIVIGQDDPDHPEPMREAMIEAALFEGTAPLLIVPHIQRGPVKFDRIMLGWDGSRTAARAVHAALPIIEHARTVSIVVVGSLDSAGQAGADVATWLARHGVTVEIEEVVAPDIGVGDAILNHAADKGFDLLVMGGYGHSRLREFLLGGATRSLLGSMTLPVLMAH</sequence>
<name>A0AAU7X5A5_9HYPH</name>
<evidence type="ECO:0000313" key="3">
    <source>
        <dbReference type="EMBL" id="XBY43229.1"/>
    </source>
</evidence>
<dbReference type="InterPro" id="IPR006016">
    <property type="entry name" value="UspA"/>
</dbReference>
<dbReference type="PRINTS" id="PR01438">
    <property type="entry name" value="UNVRSLSTRESS"/>
</dbReference>
<dbReference type="PANTHER" id="PTHR46268:SF15">
    <property type="entry name" value="UNIVERSAL STRESS PROTEIN HP_0031"/>
    <property type="match status" value="1"/>
</dbReference>
<dbReference type="SUPFAM" id="SSF52402">
    <property type="entry name" value="Adenine nucleotide alpha hydrolases-like"/>
    <property type="match status" value="2"/>
</dbReference>
<dbReference type="Pfam" id="PF00582">
    <property type="entry name" value="Usp"/>
    <property type="match status" value="1"/>
</dbReference>
<accession>A0AAU7X5A5</accession>